<comment type="caution">
    <text evidence="1">The sequence shown here is derived from an EMBL/GenBank/DDBJ whole genome shotgun (WGS) entry which is preliminary data.</text>
</comment>
<dbReference type="Proteomes" id="UP000704738">
    <property type="component" value="Unassembled WGS sequence"/>
</dbReference>
<sequence length="251" mass="29323">MRKIPCLFFLWAWSFLRLCSAVLLLIPVLMMIVVAWKSEPWKPGEKVTFDPFVCGRISGEVYRFSRLYFPFWPEYEGKSSFDPGFIYNKKGCDANLVSVFLSMTWPELDPADDSLVFRQGLEHEGLLVAVAPITAREGDLRRQLEFLLRKSPAETITLAEYDESSSLYRVEARDTVFENHKKLIYWQGELDDLAAVGYCSWRPKVPNYYSCRMTFVVFGDVLVKVIMRPDKLMRWLEVRRSVVDFLINSRR</sequence>
<name>A0ABD6NFD7_9PSED</name>
<evidence type="ECO:0000313" key="1">
    <source>
        <dbReference type="EMBL" id="NWL48192.1"/>
    </source>
</evidence>
<dbReference type="AlphaFoldDB" id="A0ABD6NFD7"/>
<dbReference type="EMBL" id="QJRE01000114">
    <property type="protein sequence ID" value="NWL48192.1"/>
    <property type="molecule type" value="Genomic_DNA"/>
</dbReference>
<protein>
    <submittedName>
        <fullName evidence="1">Uncharacterized protein</fullName>
    </submittedName>
</protein>
<proteinExistence type="predicted"/>
<accession>A0ABD6NFD7</accession>
<gene>
    <name evidence="1" type="ORF">DM819_20570</name>
</gene>
<organism evidence="1 2">
    <name type="scientific">Pseudomonas hunanensis</name>
    <dbReference type="NCBI Taxonomy" id="1247546"/>
    <lineage>
        <taxon>Bacteria</taxon>
        <taxon>Pseudomonadati</taxon>
        <taxon>Pseudomonadota</taxon>
        <taxon>Gammaproteobacteria</taxon>
        <taxon>Pseudomonadales</taxon>
        <taxon>Pseudomonadaceae</taxon>
        <taxon>Pseudomonas</taxon>
    </lineage>
</organism>
<dbReference type="RefSeq" id="WP_047604656.1">
    <property type="nucleotide sequence ID" value="NZ_QJRE01000114.1"/>
</dbReference>
<evidence type="ECO:0000313" key="2">
    <source>
        <dbReference type="Proteomes" id="UP000704738"/>
    </source>
</evidence>
<reference evidence="1 2" key="1">
    <citation type="submission" date="2018-06" db="EMBL/GenBank/DDBJ databases">
        <title>Bacteria isolated from soil of Wuhan.</title>
        <authorList>
            <person name="Xiang W."/>
            <person name="Huang C."/>
        </authorList>
    </citation>
    <scope>NUCLEOTIDE SEQUENCE [LARGE SCALE GENOMIC DNA]</scope>
    <source>
        <strain evidence="2">xwS4</strain>
    </source>
</reference>